<dbReference type="InterPro" id="IPR002401">
    <property type="entry name" value="Cyt_P450_E_grp-I"/>
</dbReference>
<dbReference type="InterPro" id="IPR001128">
    <property type="entry name" value="Cyt_P450"/>
</dbReference>
<proteinExistence type="inferred from homology"/>
<evidence type="ECO:0000256" key="3">
    <source>
        <dbReference type="ARBA" id="ARBA00022617"/>
    </source>
</evidence>
<keyword evidence="4 8" id="KW-0479">Metal-binding</keyword>
<dbReference type="GO" id="GO:0016705">
    <property type="term" value="F:oxidoreductase activity, acting on paired donors, with incorporation or reduction of molecular oxygen"/>
    <property type="evidence" value="ECO:0007669"/>
    <property type="project" value="InterPro"/>
</dbReference>
<evidence type="ECO:0000313" key="10">
    <source>
        <dbReference type="EMBL" id="GMT24665.1"/>
    </source>
</evidence>
<evidence type="ECO:0000256" key="8">
    <source>
        <dbReference type="PIRSR" id="PIRSR602401-1"/>
    </source>
</evidence>
<dbReference type="PRINTS" id="PR00385">
    <property type="entry name" value="P450"/>
</dbReference>
<gene>
    <name evidence="10" type="ORF">PFISCL1PPCAC_15962</name>
</gene>
<evidence type="ECO:0000313" key="11">
    <source>
        <dbReference type="Proteomes" id="UP001432322"/>
    </source>
</evidence>
<evidence type="ECO:0000256" key="6">
    <source>
        <dbReference type="ARBA" id="ARBA00023004"/>
    </source>
</evidence>
<dbReference type="PANTHER" id="PTHR24292:SF102">
    <property type="entry name" value="CYTOCHROME P450 FAMILY-RELATED"/>
    <property type="match status" value="1"/>
</dbReference>
<dbReference type="PROSITE" id="PS00086">
    <property type="entry name" value="CYTOCHROME_P450"/>
    <property type="match status" value="1"/>
</dbReference>
<organism evidence="10 11">
    <name type="scientific">Pristionchus fissidentatus</name>
    <dbReference type="NCBI Taxonomy" id="1538716"/>
    <lineage>
        <taxon>Eukaryota</taxon>
        <taxon>Metazoa</taxon>
        <taxon>Ecdysozoa</taxon>
        <taxon>Nematoda</taxon>
        <taxon>Chromadorea</taxon>
        <taxon>Rhabditida</taxon>
        <taxon>Rhabditina</taxon>
        <taxon>Diplogasteromorpha</taxon>
        <taxon>Diplogasteroidea</taxon>
        <taxon>Neodiplogasteridae</taxon>
        <taxon>Pristionchus</taxon>
    </lineage>
</organism>
<evidence type="ECO:0000256" key="2">
    <source>
        <dbReference type="ARBA" id="ARBA00010617"/>
    </source>
</evidence>
<name>A0AAV5VYM9_9BILA</name>
<protein>
    <recommendedName>
        <fullName evidence="12">Cytochrome P450</fullName>
    </recommendedName>
</protein>
<dbReference type="InterPro" id="IPR036396">
    <property type="entry name" value="Cyt_P450_sf"/>
</dbReference>
<dbReference type="Gene3D" id="1.10.630.10">
    <property type="entry name" value="Cytochrome P450"/>
    <property type="match status" value="1"/>
</dbReference>
<dbReference type="Pfam" id="PF00067">
    <property type="entry name" value="p450"/>
    <property type="match status" value="1"/>
</dbReference>
<comment type="cofactor">
    <cofactor evidence="1 8">
        <name>heme</name>
        <dbReference type="ChEBI" id="CHEBI:30413"/>
    </cofactor>
</comment>
<dbReference type="EMBL" id="BTSY01000004">
    <property type="protein sequence ID" value="GMT24665.1"/>
    <property type="molecule type" value="Genomic_DNA"/>
</dbReference>
<dbReference type="PRINTS" id="PR00463">
    <property type="entry name" value="EP450I"/>
</dbReference>
<keyword evidence="6 8" id="KW-0408">Iron</keyword>
<evidence type="ECO:0000256" key="7">
    <source>
        <dbReference type="ARBA" id="ARBA00023033"/>
    </source>
</evidence>
<keyword evidence="3 8" id="KW-0349">Heme</keyword>
<dbReference type="InterPro" id="IPR050476">
    <property type="entry name" value="Insect_CytP450_Detox"/>
</dbReference>
<feature type="non-terminal residue" evidence="10">
    <location>
        <position position="1"/>
    </location>
</feature>
<dbReference type="InterPro" id="IPR017972">
    <property type="entry name" value="Cyt_P450_CS"/>
</dbReference>
<dbReference type="GO" id="GO:0004497">
    <property type="term" value="F:monooxygenase activity"/>
    <property type="evidence" value="ECO:0007669"/>
    <property type="project" value="UniProtKB-KW"/>
</dbReference>
<comment type="caution">
    <text evidence="10">The sequence shown here is derived from an EMBL/GenBank/DDBJ whole genome shotgun (WGS) entry which is preliminary data.</text>
</comment>
<keyword evidence="5 9" id="KW-0560">Oxidoreductase</keyword>
<evidence type="ECO:0008006" key="12">
    <source>
        <dbReference type="Google" id="ProtNLM"/>
    </source>
</evidence>
<dbReference type="PANTHER" id="PTHR24292">
    <property type="entry name" value="CYTOCHROME P450"/>
    <property type="match status" value="1"/>
</dbReference>
<dbReference type="AlphaFoldDB" id="A0AAV5VYM9"/>
<evidence type="ECO:0000256" key="1">
    <source>
        <dbReference type="ARBA" id="ARBA00001971"/>
    </source>
</evidence>
<feature type="binding site" description="axial binding residue" evidence="8">
    <location>
        <position position="316"/>
    </location>
    <ligand>
        <name>heme</name>
        <dbReference type="ChEBI" id="CHEBI:30413"/>
    </ligand>
    <ligandPart>
        <name>Fe</name>
        <dbReference type="ChEBI" id="CHEBI:18248"/>
    </ligandPart>
</feature>
<comment type="similarity">
    <text evidence="2 9">Belongs to the cytochrome P450 family.</text>
</comment>
<evidence type="ECO:0000256" key="9">
    <source>
        <dbReference type="RuleBase" id="RU000461"/>
    </source>
</evidence>
<keyword evidence="7 9" id="KW-0503">Monooxygenase</keyword>
<keyword evidence="11" id="KW-1185">Reference proteome</keyword>
<evidence type="ECO:0000256" key="5">
    <source>
        <dbReference type="ARBA" id="ARBA00023002"/>
    </source>
</evidence>
<dbReference type="Proteomes" id="UP001432322">
    <property type="component" value="Unassembled WGS sequence"/>
</dbReference>
<dbReference type="SUPFAM" id="SSF48264">
    <property type="entry name" value="Cytochrome P450"/>
    <property type="match status" value="1"/>
</dbReference>
<dbReference type="GO" id="GO:0005506">
    <property type="term" value="F:iron ion binding"/>
    <property type="evidence" value="ECO:0007669"/>
    <property type="project" value="InterPro"/>
</dbReference>
<reference evidence="10" key="1">
    <citation type="submission" date="2023-10" db="EMBL/GenBank/DDBJ databases">
        <title>Genome assembly of Pristionchus species.</title>
        <authorList>
            <person name="Yoshida K."/>
            <person name="Sommer R.J."/>
        </authorList>
    </citation>
    <scope>NUCLEOTIDE SEQUENCE</scope>
    <source>
        <strain evidence="10">RS5133</strain>
    </source>
</reference>
<sequence length="348" mass="39885">SNAFTNKAMRNIFPTIKDSMKSVIEHMEKKKGEEIDVQIYFREYTMDIISKLALGKKDCELFKNPYVEWSADFLNKPLSNWIFTMPSLFPSTVDFWRICIGVSSLFVNLPIVTLTNDINKFVAERKKQREAGSPPTNDIIDMFLDAEVDESEVDFGADAKTKNKLTLEEVSVNCKLFVLAGYDTTSITLSKIVHSLANYPEIQIKLREEIDDVIGTEDFYLDQLGDLRYAEAVIKETLRLHPLAGMFTTRECAEAVEINGYKFEKGDMIMPDVWTLHTDKDLWGEDAEEFRPERWLEDTSRDRASFLSFGEGPRICLGMKLAMIEMKTALVMLMKNFIIDKTIHTVSS</sequence>
<dbReference type="GO" id="GO:0020037">
    <property type="term" value="F:heme binding"/>
    <property type="evidence" value="ECO:0007669"/>
    <property type="project" value="InterPro"/>
</dbReference>
<accession>A0AAV5VYM9</accession>
<evidence type="ECO:0000256" key="4">
    <source>
        <dbReference type="ARBA" id="ARBA00022723"/>
    </source>
</evidence>